<feature type="compositionally biased region" description="Acidic residues" evidence="3">
    <location>
        <begin position="617"/>
        <end position="647"/>
    </location>
</feature>
<dbReference type="Pfam" id="PF26128">
    <property type="entry name" value="Gad2"/>
    <property type="match status" value="1"/>
</dbReference>
<dbReference type="SMART" id="SM00248">
    <property type="entry name" value="ANK"/>
    <property type="match status" value="11"/>
</dbReference>
<evidence type="ECO:0000256" key="3">
    <source>
        <dbReference type="SAM" id="MobiDB-lite"/>
    </source>
</evidence>
<protein>
    <recommendedName>
        <fullName evidence="6">Ankyrin repeat protein</fullName>
    </recommendedName>
</protein>
<keyword evidence="2" id="KW-0175">Coiled coil</keyword>
<keyword evidence="5" id="KW-1185">Reference proteome</keyword>
<feature type="repeat" description="ANK" evidence="1">
    <location>
        <begin position="538"/>
        <end position="570"/>
    </location>
</feature>
<feature type="region of interest" description="Disordered" evidence="3">
    <location>
        <begin position="1164"/>
        <end position="1184"/>
    </location>
</feature>
<dbReference type="RefSeq" id="XP_060285821.1">
    <property type="nucleotide sequence ID" value="XM_060429767.1"/>
</dbReference>
<evidence type="ECO:0000313" key="4">
    <source>
        <dbReference type="EMBL" id="KAK1769608.1"/>
    </source>
</evidence>
<gene>
    <name evidence="4" type="ORF">QBC33DRAFT_556898</name>
</gene>
<dbReference type="Pfam" id="PF12796">
    <property type="entry name" value="Ank_2"/>
    <property type="match status" value="1"/>
</dbReference>
<accession>A0AAJ0C5Z2</accession>
<dbReference type="InterPro" id="IPR036770">
    <property type="entry name" value="Ankyrin_rpt-contain_sf"/>
</dbReference>
<dbReference type="PANTHER" id="PTHR24118:SF99">
    <property type="entry name" value="POTE ANKYRIN DOMAIN FAMILY MEMBER 3C-RELATED"/>
    <property type="match status" value="1"/>
</dbReference>
<dbReference type="Proteomes" id="UP001244011">
    <property type="component" value="Unassembled WGS sequence"/>
</dbReference>
<dbReference type="PRINTS" id="PR01415">
    <property type="entry name" value="ANKYRIN"/>
</dbReference>
<dbReference type="EMBL" id="MU839002">
    <property type="protein sequence ID" value="KAK1769608.1"/>
    <property type="molecule type" value="Genomic_DNA"/>
</dbReference>
<dbReference type="PANTHER" id="PTHR24118">
    <property type="entry name" value="POTE ANKYRIN DOMAIN"/>
    <property type="match status" value="1"/>
</dbReference>
<evidence type="ECO:0000256" key="2">
    <source>
        <dbReference type="SAM" id="Coils"/>
    </source>
</evidence>
<feature type="repeat" description="ANK" evidence="1">
    <location>
        <begin position="1456"/>
        <end position="1488"/>
    </location>
</feature>
<keyword evidence="1" id="KW-0040">ANK repeat</keyword>
<proteinExistence type="predicted"/>
<feature type="repeat" description="ANK" evidence="1">
    <location>
        <begin position="816"/>
        <end position="841"/>
    </location>
</feature>
<dbReference type="Pfam" id="PF00023">
    <property type="entry name" value="Ank"/>
    <property type="match status" value="2"/>
</dbReference>
<reference evidence="4" key="1">
    <citation type="submission" date="2023-06" db="EMBL/GenBank/DDBJ databases">
        <title>Genome-scale phylogeny and comparative genomics of the fungal order Sordariales.</title>
        <authorList>
            <consortium name="Lawrence Berkeley National Laboratory"/>
            <person name="Hensen N."/>
            <person name="Bonometti L."/>
            <person name="Westerberg I."/>
            <person name="Brannstrom I.O."/>
            <person name="Guillou S."/>
            <person name="Cros-Aarteil S."/>
            <person name="Calhoun S."/>
            <person name="Haridas S."/>
            <person name="Kuo A."/>
            <person name="Mondo S."/>
            <person name="Pangilinan J."/>
            <person name="Riley R."/>
            <person name="Labutti K."/>
            <person name="Andreopoulos B."/>
            <person name="Lipzen A."/>
            <person name="Chen C."/>
            <person name="Yanf M."/>
            <person name="Daum C."/>
            <person name="Ng V."/>
            <person name="Clum A."/>
            <person name="Steindorff A."/>
            <person name="Ohm R."/>
            <person name="Martin F."/>
            <person name="Silar P."/>
            <person name="Natvig D."/>
            <person name="Lalanne C."/>
            <person name="Gautier V."/>
            <person name="Ament-Velasquez S.L."/>
            <person name="Kruys A."/>
            <person name="Hutchinson M.I."/>
            <person name="Powell A.J."/>
            <person name="Barry K."/>
            <person name="Miller A.N."/>
            <person name="Grigoriev I.V."/>
            <person name="Debuchy R."/>
            <person name="Gladieux P."/>
            <person name="Thoren M.H."/>
            <person name="Johannesson H."/>
        </authorList>
    </citation>
    <scope>NUCLEOTIDE SEQUENCE</scope>
    <source>
        <strain evidence="4">8032-3</strain>
    </source>
</reference>
<evidence type="ECO:0000313" key="5">
    <source>
        <dbReference type="Proteomes" id="UP001244011"/>
    </source>
</evidence>
<evidence type="ECO:0008006" key="6">
    <source>
        <dbReference type="Google" id="ProtNLM"/>
    </source>
</evidence>
<name>A0AAJ0C5Z2_9PEZI</name>
<feature type="region of interest" description="Disordered" evidence="3">
    <location>
        <begin position="594"/>
        <end position="647"/>
    </location>
</feature>
<dbReference type="InterPro" id="IPR002110">
    <property type="entry name" value="Ankyrin_rpt"/>
</dbReference>
<dbReference type="PROSITE" id="PS50088">
    <property type="entry name" value="ANK_REPEAT"/>
    <property type="match status" value="4"/>
</dbReference>
<feature type="repeat" description="ANK" evidence="1">
    <location>
        <begin position="571"/>
        <end position="603"/>
    </location>
</feature>
<feature type="compositionally biased region" description="Acidic residues" evidence="3">
    <location>
        <begin position="1681"/>
        <end position="1699"/>
    </location>
</feature>
<dbReference type="PROSITE" id="PS50297">
    <property type="entry name" value="ANK_REP_REGION"/>
    <property type="match status" value="4"/>
</dbReference>
<comment type="caution">
    <text evidence="4">The sequence shown here is derived from an EMBL/GenBank/DDBJ whole genome shotgun (WGS) entry which is preliminary data.</text>
</comment>
<feature type="compositionally biased region" description="Acidic residues" evidence="3">
    <location>
        <begin position="1164"/>
        <end position="1182"/>
    </location>
</feature>
<dbReference type="SUPFAM" id="SSF48403">
    <property type="entry name" value="Ankyrin repeat"/>
    <property type="match status" value="3"/>
</dbReference>
<sequence>MSATNHPQLPVPLADLAGYIAKHPDEPVAELFKPYREYEAQLRQMYAQEPDHELLKDPYANVVPLFTEDTPELKIRARNLETESEAEKAKYIMPLPADVRRPDGSRATVGSLKEFQRNFNVFSESSLVDLDWSNVVAAGSSAVNCLVPVPEEFNASKRSLREFYHEKFCPASDVDLFLYGLTEEEAVEKIKQIEAKVRDSLLTETTTVRTKHAVTICSQYPTRHIQIVLRIYKSVSEILTGFDIDCSGAAYDGKQVYCTPRALQSYITQINHIDLSRRSPSYENRLSKYGHRGFEVYWGDLERSRIDPTIFERSFQRTVGLARLLVLERLPTASSRDDYLSKRREERGRPALNPYSRNLHSLAGNIKEQHEDEVAEWIVDDELTASNYNTFTVPYGPKYHAKRIEKLCYTRDLLLNAEWNQPEDRKVYLHRHPAFFGRVADVVNDCCGYCPKPETDEEREVAEQEDKIYVSGRISFLRDNPGRQQIGSFNPLTDSDWTEMAYVGNTARLCQAIVDGDAEAVQDWLAQEGADPNTRDYTGRTPLHLAVISSTPEIVRHLVDAGARLVARLADGRTALHLAAERGDTEIVKILMDKSNANEAEEEEKTDRRRKMKAAGPEEDGEPAEPVETDSSDESSDGELIDDDESDDAAHSIVTGSFVKLKKGEDSSNAEDAVPEDTEDDPDFYDINAIAWDRPCSALHLAIISGHEEVVKLLCQEYGADVLLPVKLLDHRRQPSAALLTLVLALALPVEQAKSMAKTLLSLGATSAQGDLSGITAFHRYVQENAESLLDVLRENDQTGAKAAINSIAFTTYHNKAETPLQAAAENGNLSMVLKLLDSGAVAEIDFETWLKSAKQVMESQLGSYENNQNLHKTTTQQPLILALQSSADPSIALELIERGADVNSMTTAAHQKIQRSWYSYSKGESALDLVRSKLEALRKYEGEGKWKHKPELPRGIDECLQTYKAGTYQHWMVSENIASIRRKHAEDLKEYEKEKSQLASSIGVQEKRKAIQELTSALERVEEVLLEKGAKTFKELHPDVRDDSYNRNSGAEEPSVEDYKFSFGFGSVTDLTVVRTAAYIELFEAVWNGDLEAIKNLTLTSWDGLGLEAPLKIAVTDNLRNNPFSLALFRGHHQVARAVLEIAQAQYAPEEKSKARYRMETGDDNECCSECDSESESDDDDSRPKIYRELVDQRFTIENVGQVSMKVNSRTKPLELLGWSCQEYHNGELGDMLSAFKVALKHNDLKMLKFLLDLADHFTTQKLDISDEMTGSSFYSFPAAEFNYAVDQGRTEMLAEIIRRTGAGLPLEELVKNSGLELVEKPRHYQGLTVYGKKRSDWAAEGRQLVSKPVGTETSPLITAALAGRIESVEWFLSDAPTRHYLDFSRSKAARDDARLKHLSQSPGGFDGAISSWLNNQKDLVIHAAILGPPGDKTDALVAYLVKTFPDFLEAKSKTGVTPLFLAAHLGRTSIARILVAAGADQTCKNSDWENLLHAALARSPPARDLGALLDVLDAGLVRRMCGERSSLAHSGKTPLHQFLHDVVGAMNKTPSRRQPYKSTRSVVGVVDLLVRRSGGGGRELATLDGAGDTPLHGLIARGADARLVRAVLDSAAANAEDGDSAAVTTLLLHRENAVGRTPLEVARDRFVGAAVAPREPRRQPEDAVERAVGRPPRSFALDAVDDASDADSDTDDDDDDDNWRTGYNPNHAHQERVRSRAAAARTWELCVEYAGRGGGATATAAAAAGAHHHQHRRRLVGLHEANDVARRLGERHSGARYAFKVRRGGEGEGEREREVGKEDVVQKYWHCLPYGEWRKGGDGK</sequence>
<feature type="region of interest" description="Disordered" evidence="3">
    <location>
        <begin position="1653"/>
        <end position="1717"/>
    </location>
</feature>
<dbReference type="GeneID" id="85312954"/>
<organism evidence="4 5">
    <name type="scientific">Phialemonium atrogriseum</name>
    <dbReference type="NCBI Taxonomy" id="1093897"/>
    <lineage>
        <taxon>Eukaryota</taxon>
        <taxon>Fungi</taxon>
        <taxon>Dikarya</taxon>
        <taxon>Ascomycota</taxon>
        <taxon>Pezizomycotina</taxon>
        <taxon>Sordariomycetes</taxon>
        <taxon>Sordariomycetidae</taxon>
        <taxon>Cephalothecales</taxon>
        <taxon>Cephalothecaceae</taxon>
        <taxon>Phialemonium</taxon>
    </lineage>
</organism>
<evidence type="ECO:0000256" key="1">
    <source>
        <dbReference type="PROSITE-ProRule" id="PRU00023"/>
    </source>
</evidence>
<feature type="compositionally biased region" description="Basic and acidic residues" evidence="3">
    <location>
        <begin position="1656"/>
        <end position="1670"/>
    </location>
</feature>
<dbReference type="Gene3D" id="1.25.40.20">
    <property type="entry name" value="Ankyrin repeat-containing domain"/>
    <property type="match status" value="5"/>
</dbReference>
<feature type="coiled-coil region" evidence="2">
    <location>
        <begin position="982"/>
        <end position="1028"/>
    </location>
</feature>